<proteinExistence type="predicted"/>
<evidence type="ECO:0000313" key="1">
    <source>
        <dbReference type="EMBL" id="CZS95029.1"/>
    </source>
</evidence>
<protein>
    <submittedName>
        <fullName evidence="1">Uncharacterized protein</fullName>
    </submittedName>
</protein>
<keyword evidence="2" id="KW-1185">Reference proteome</keyword>
<reference evidence="2" key="1">
    <citation type="submission" date="2016-03" db="EMBL/GenBank/DDBJ databases">
        <authorList>
            <person name="Guldener U."/>
        </authorList>
    </citation>
    <scope>NUCLEOTIDE SEQUENCE [LARGE SCALE GENOMIC DNA]</scope>
    <source>
        <strain evidence="2">04CH-RAC-A.6.1</strain>
    </source>
</reference>
<name>A0A1E1KAD7_9HELO</name>
<sequence>MALDALDPTFWKRVLLSRKRSDVKRSEMRSDHLLTSTEEIRDGLLSVIWRTETSNQDLELAMDYKA</sequence>
<dbReference type="EMBL" id="FJUX01000020">
    <property type="protein sequence ID" value="CZS95029.1"/>
    <property type="molecule type" value="Genomic_DNA"/>
</dbReference>
<evidence type="ECO:0000313" key="2">
    <source>
        <dbReference type="Proteomes" id="UP000178912"/>
    </source>
</evidence>
<accession>A0A1E1KAD7</accession>
<gene>
    <name evidence="1" type="ORF">RAG0_04836</name>
</gene>
<dbReference type="AlphaFoldDB" id="A0A1E1KAD7"/>
<dbReference type="Proteomes" id="UP000178912">
    <property type="component" value="Unassembled WGS sequence"/>
</dbReference>
<organism evidence="1 2">
    <name type="scientific">Rhynchosporium agropyri</name>
    <dbReference type="NCBI Taxonomy" id="914238"/>
    <lineage>
        <taxon>Eukaryota</taxon>
        <taxon>Fungi</taxon>
        <taxon>Dikarya</taxon>
        <taxon>Ascomycota</taxon>
        <taxon>Pezizomycotina</taxon>
        <taxon>Leotiomycetes</taxon>
        <taxon>Helotiales</taxon>
        <taxon>Ploettnerulaceae</taxon>
        <taxon>Rhynchosporium</taxon>
    </lineage>
</organism>